<name>A0ABT0Y5K1_9ACTN</name>
<sequence length="268" mass="29262">MTEINPPAPGSAITDAESRVASRGWWDSDADDYQAEHGHFLGDLDFVWCPEGLREADARLLGDVRGRRVLELGAGAAAGARWLDGQGAEVTALDLSAGMLRHARAAEARTGVRVPLVQADALALPFADGVFDIVCTAFGAIPFVADSQAAMREVARVLRTGGSWVFSITHPMRWIFWDEPDESGLIARNSYFDRTPYVETDGHGVPSYVEQHRTLGDRVRELVAAGFVLRDLVEPEWPAGHEQVWGQWSPLRGRLFPGTAIFVSDLPG</sequence>
<dbReference type="EMBL" id="JAMQOL010000039">
    <property type="protein sequence ID" value="MCM4081314.1"/>
    <property type="molecule type" value="Genomic_DNA"/>
</dbReference>
<feature type="domain" description="Methyltransferase type 11" evidence="1">
    <location>
        <begin position="70"/>
        <end position="165"/>
    </location>
</feature>
<dbReference type="InterPro" id="IPR029063">
    <property type="entry name" value="SAM-dependent_MTases_sf"/>
</dbReference>
<organism evidence="2 3">
    <name type="scientific">Paractinoplanes hotanensis</name>
    <dbReference type="NCBI Taxonomy" id="2906497"/>
    <lineage>
        <taxon>Bacteria</taxon>
        <taxon>Bacillati</taxon>
        <taxon>Actinomycetota</taxon>
        <taxon>Actinomycetes</taxon>
        <taxon>Micromonosporales</taxon>
        <taxon>Micromonosporaceae</taxon>
        <taxon>Paractinoplanes</taxon>
    </lineage>
</organism>
<dbReference type="SUPFAM" id="SSF53335">
    <property type="entry name" value="S-adenosyl-L-methionine-dependent methyltransferases"/>
    <property type="match status" value="1"/>
</dbReference>
<dbReference type="Pfam" id="PF08241">
    <property type="entry name" value="Methyltransf_11"/>
    <property type="match status" value="1"/>
</dbReference>
<protein>
    <submittedName>
        <fullName evidence="2">Class I SAM-dependent methyltransferase</fullName>
    </submittedName>
</protein>
<keyword evidence="3" id="KW-1185">Reference proteome</keyword>
<dbReference type="Proteomes" id="UP001523216">
    <property type="component" value="Unassembled WGS sequence"/>
</dbReference>
<dbReference type="InterPro" id="IPR013216">
    <property type="entry name" value="Methyltransf_11"/>
</dbReference>
<reference evidence="2 3" key="1">
    <citation type="submission" date="2022-06" db="EMBL/GenBank/DDBJ databases">
        <title>Actinoplanes abujensis sp. nov., isolated from Nigerian arid soil.</title>
        <authorList>
            <person name="Ding P."/>
        </authorList>
    </citation>
    <scope>NUCLEOTIDE SEQUENCE [LARGE SCALE GENOMIC DNA]</scope>
    <source>
        <strain evidence="3">TRM88002</strain>
    </source>
</reference>
<accession>A0ABT0Y5K1</accession>
<keyword evidence="2" id="KW-0489">Methyltransferase</keyword>
<dbReference type="GO" id="GO:0032259">
    <property type="term" value="P:methylation"/>
    <property type="evidence" value="ECO:0007669"/>
    <property type="project" value="UniProtKB-KW"/>
</dbReference>
<evidence type="ECO:0000313" key="2">
    <source>
        <dbReference type="EMBL" id="MCM4081314.1"/>
    </source>
</evidence>
<keyword evidence="2" id="KW-0808">Transferase</keyword>
<dbReference type="PANTHER" id="PTHR42912">
    <property type="entry name" value="METHYLTRANSFERASE"/>
    <property type="match status" value="1"/>
</dbReference>
<gene>
    <name evidence="2" type="ORF">LXN57_27445</name>
</gene>
<comment type="caution">
    <text evidence="2">The sequence shown here is derived from an EMBL/GenBank/DDBJ whole genome shotgun (WGS) entry which is preliminary data.</text>
</comment>
<dbReference type="InterPro" id="IPR050508">
    <property type="entry name" value="Methyltransf_Superfamily"/>
</dbReference>
<dbReference type="RefSeq" id="WP_251801112.1">
    <property type="nucleotide sequence ID" value="NZ_JAMQOL010000039.1"/>
</dbReference>
<dbReference type="CDD" id="cd02440">
    <property type="entry name" value="AdoMet_MTases"/>
    <property type="match status" value="1"/>
</dbReference>
<dbReference type="Gene3D" id="3.40.50.150">
    <property type="entry name" value="Vaccinia Virus protein VP39"/>
    <property type="match status" value="1"/>
</dbReference>
<dbReference type="GO" id="GO:0008168">
    <property type="term" value="F:methyltransferase activity"/>
    <property type="evidence" value="ECO:0007669"/>
    <property type="project" value="UniProtKB-KW"/>
</dbReference>
<dbReference type="PANTHER" id="PTHR42912:SF93">
    <property type="entry name" value="N6-ADENOSINE-METHYLTRANSFERASE TMT1A"/>
    <property type="match status" value="1"/>
</dbReference>
<evidence type="ECO:0000259" key="1">
    <source>
        <dbReference type="Pfam" id="PF08241"/>
    </source>
</evidence>
<evidence type="ECO:0000313" key="3">
    <source>
        <dbReference type="Proteomes" id="UP001523216"/>
    </source>
</evidence>
<proteinExistence type="predicted"/>